<evidence type="ECO:0000256" key="2">
    <source>
        <dbReference type="SAM" id="MobiDB-lite"/>
    </source>
</evidence>
<comment type="caution">
    <text evidence="4">The sequence shown here is derived from an EMBL/GenBank/DDBJ whole genome shotgun (WGS) entry which is preliminary data.</text>
</comment>
<feature type="region of interest" description="Disordered" evidence="2">
    <location>
        <begin position="21"/>
        <end position="70"/>
    </location>
</feature>
<evidence type="ECO:0000313" key="4">
    <source>
        <dbReference type="EMBL" id="OYN90670.1"/>
    </source>
</evidence>
<sequence length="205" mass="21011">MDRRHLLGALGAAALVPLAACATQPPPSRGGETSAPQPTGEPSAGEPGKTPVPEPTDDRLEVPETSPQGSEFTFEQQAEYPEGLIFSVEGATLAAADGTTDGAEGTNGELVAVDVVCGNLGSEPFDPRDIVVHLFYGEFDTGAQMVRDHGGNYGTGFGDEVAPGESISAAIAFAVPHDQAGAITVEMRIPALEDTIHFRGAAIAG</sequence>
<dbReference type="EMBL" id="NMVI01000003">
    <property type="protein sequence ID" value="OYN90670.1"/>
    <property type="molecule type" value="Genomic_DNA"/>
</dbReference>
<keyword evidence="1 3" id="KW-0732">Signal</keyword>
<dbReference type="RefSeq" id="WP_094449434.1">
    <property type="nucleotide sequence ID" value="NZ_NMVI01000003.1"/>
</dbReference>
<evidence type="ECO:0008006" key="6">
    <source>
        <dbReference type="Google" id="ProtNLM"/>
    </source>
</evidence>
<organism evidence="4 5">
    <name type="scientific">Parenemella sanctibonifatiensis</name>
    <dbReference type="NCBI Taxonomy" id="2016505"/>
    <lineage>
        <taxon>Bacteria</taxon>
        <taxon>Bacillati</taxon>
        <taxon>Actinomycetota</taxon>
        <taxon>Actinomycetes</taxon>
        <taxon>Propionibacteriales</taxon>
        <taxon>Propionibacteriaceae</taxon>
        <taxon>Parenemella</taxon>
    </lineage>
</organism>
<reference evidence="4 5" key="1">
    <citation type="submission" date="2017-07" db="EMBL/GenBank/DDBJ databases">
        <title>Draft whole genome sequences of clinical Proprionibacteriaceae strains.</title>
        <authorList>
            <person name="Bernier A.-M."/>
            <person name="Bernard K."/>
            <person name="Domingo M.-C."/>
        </authorList>
    </citation>
    <scope>NUCLEOTIDE SEQUENCE [LARGE SCALE GENOMIC DNA]</scope>
    <source>
        <strain evidence="4 5">NML 160184</strain>
    </source>
</reference>
<gene>
    <name evidence="4" type="ORF">CGZ92_00535</name>
</gene>
<dbReference type="InterPro" id="IPR029050">
    <property type="entry name" value="Immunoprotect_excell_Ig-like"/>
</dbReference>
<protein>
    <recommendedName>
        <fullName evidence="6">DUF4352 domain-containing protein</fullName>
    </recommendedName>
</protein>
<proteinExistence type="predicted"/>
<dbReference type="Proteomes" id="UP000216533">
    <property type="component" value="Unassembled WGS sequence"/>
</dbReference>
<feature type="chain" id="PRO_5012242516" description="DUF4352 domain-containing protein" evidence="3">
    <location>
        <begin position="23"/>
        <end position="205"/>
    </location>
</feature>
<dbReference type="Gene3D" id="2.60.40.1240">
    <property type="match status" value="1"/>
</dbReference>
<dbReference type="AlphaFoldDB" id="A0A255EHG7"/>
<evidence type="ECO:0000256" key="1">
    <source>
        <dbReference type="ARBA" id="ARBA00022729"/>
    </source>
</evidence>
<feature type="signal peptide" evidence="3">
    <location>
        <begin position="1"/>
        <end position="22"/>
    </location>
</feature>
<evidence type="ECO:0000256" key="3">
    <source>
        <dbReference type="SAM" id="SignalP"/>
    </source>
</evidence>
<accession>A0A255EHG7</accession>
<name>A0A255EHG7_9ACTN</name>
<evidence type="ECO:0000313" key="5">
    <source>
        <dbReference type="Proteomes" id="UP000216533"/>
    </source>
</evidence>